<evidence type="ECO:0000256" key="9">
    <source>
        <dbReference type="SAM" id="MobiDB-lite"/>
    </source>
</evidence>
<evidence type="ECO:0000256" key="6">
    <source>
        <dbReference type="ARBA" id="ARBA00023242"/>
    </source>
</evidence>
<gene>
    <name evidence="11" type="primary">TFDP2</name>
    <name evidence="11" type="ORF">A0J61_00754</name>
</gene>
<comment type="subcellular location">
    <subcellularLocation>
        <location evidence="1 7">Nucleus</location>
    </subcellularLocation>
</comment>
<feature type="region of interest" description="Disordered" evidence="9">
    <location>
        <begin position="89"/>
        <end position="125"/>
    </location>
</feature>
<keyword evidence="4 7" id="KW-0238">DNA-binding</keyword>
<dbReference type="Gene3D" id="1.10.10.10">
    <property type="entry name" value="Winged helix-like DNA-binding domain superfamily/Winged helix DNA-binding domain"/>
    <property type="match status" value="1"/>
</dbReference>
<comment type="similarity">
    <text evidence="2 7">Belongs to the E2F/DP family.</text>
</comment>
<dbReference type="InterPro" id="IPR036390">
    <property type="entry name" value="WH_DNA-bd_sf"/>
</dbReference>
<dbReference type="PANTHER" id="PTHR12548:SF9">
    <property type="entry name" value="TRANSCRIPTION FACTOR DP"/>
    <property type="match status" value="1"/>
</dbReference>
<dbReference type="InterPro" id="IPR037241">
    <property type="entry name" value="E2F-DP_heterodim"/>
</dbReference>
<dbReference type="STRING" id="101091.A0A1C7NS20"/>
<dbReference type="EMBL" id="LUGH01000019">
    <property type="protein sequence ID" value="OBZ91186.1"/>
    <property type="molecule type" value="Genomic_DNA"/>
</dbReference>
<dbReference type="InterPro" id="IPR014889">
    <property type="entry name" value="Transc_factor_DP_C"/>
</dbReference>
<dbReference type="InterPro" id="IPR036388">
    <property type="entry name" value="WH-like_DNA-bd_sf"/>
</dbReference>
<dbReference type="Pfam" id="PF08781">
    <property type="entry name" value="DP"/>
    <property type="match status" value="1"/>
</dbReference>
<dbReference type="SMART" id="SM01372">
    <property type="entry name" value="E2F_TDP"/>
    <property type="match status" value="1"/>
</dbReference>
<dbReference type="InterPro" id="IPR003316">
    <property type="entry name" value="E2F_WHTH_DNA-bd_dom"/>
</dbReference>
<evidence type="ECO:0000256" key="2">
    <source>
        <dbReference type="ARBA" id="ARBA00010940"/>
    </source>
</evidence>
<evidence type="ECO:0000256" key="8">
    <source>
        <dbReference type="SAM" id="Coils"/>
    </source>
</evidence>
<keyword evidence="3 7" id="KW-0805">Transcription regulation</keyword>
<protein>
    <submittedName>
        <fullName evidence="11">Transcription factor Dp-2</fullName>
    </submittedName>
</protein>
<dbReference type="PANTHER" id="PTHR12548">
    <property type="entry name" value="TRANSCRIPTION FACTOR DP"/>
    <property type="match status" value="1"/>
</dbReference>
<accession>A0A1C7NS20</accession>
<dbReference type="OrthoDB" id="552115at2759"/>
<dbReference type="GO" id="GO:0000981">
    <property type="term" value="F:DNA-binding transcription factor activity, RNA polymerase II-specific"/>
    <property type="evidence" value="ECO:0007669"/>
    <property type="project" value="TreeGrafter"/>
</dbReference>
<keyword evidence="8" id="KW-0175">Coiled coil</keyword>
<sequence length="425" mass="48759">MTLSAFVPYQRVSTHSTMMYSLPSPPLSNQQKPTLIMDRVRSFDTRSTDREAAELRPFLYNHNKSESCLLPPIQAMVMNAPYPSPSPPTIADNYFGYHPSSPSSSEDEEEDLQQHYRQQQQMDVRRKGSIASLLNSDPELKRLDSDRFGFLDTLPSLKRGRPKHDDMIDHQQKKQCIVQQEDSDCVQTCHSGLTLKNTISPRATKGLRHFSKQVCDKVAEKGVTSYNEVADELAFDIQNSTERNQNASYDQKNIRRRVYDALNVLMAMDIISKDKKIIKWLGIPECYQQNVNTDKEQTEKSLLEQIEQEQNRQAELAESLRRLRESVNSKIQKRLNIRNLILRNQNEQKNHTLTTRKDSEKIVLPFFLISCASKDNVSINLSIDKRSASLSFQQDTFQLNKGSKVYEDTDILNCLRSSNSALCSS</sequence>
<dbReference type="SUPFAM" id="SSF46785">
    <property type="entry name" value="Winged helix' DNA-binding domain"/>
    <property type="match status" value="1"/>
</dbReference>
<keyword evidence="12" id="KW-1185">Reference proteome</keyword>
<dbReference type="GO" id="GO:0005667">
    <property type="term" value="C:transcription regulator complex"/>
    <property type="evidence" value="ECO:0007669"/>
    <property type="project" value="InterPro"/>
</dbReference>
<evidence type="ECO:0000256" key="7">
    <source>
        <dbReference type="RuleBase" id="RU003796"/>
    </source>
</evidence>
<evidence type="ECO:0000256" key="5">
    <source>
        <dbReference type="ARBA" id="ARBA00023163"/>
    </source>
</evidence>
<evidence type="ECO:0000259" key="10">
    <source>
        <dbReference type="SMART" id="SM01372"/>
    </source>
</evidence>
<name>A0A1C7NS20_9FUNG</name>
<dbReference type="InParanoid" id="A0A1C7NS20"/>
<evidence type="ECO:0000256" key="1">
    <source>
        <dbReference type="ARBA" id="ARBA00004123"/>
    </source>
</evidence>
<evidence type="ECO:0000256" key="4">
    <source>
        <dbReference type="ARBA" id="ARBA00023125"/>
    </source>
</evidence>
<dbReference type="FunFam" id="1.10.10.10:FF:000047">
    <property type="entry name" value="Transcription factor"/>
    <property type="match status" value="1"/>
</dbReference>
<dbReference type="SUPFAM" id="SSF144074">
    <property type="entry name" value="E2F-DP heterodimerization region"/>
    <property type="match status" value="1"/>
</dbReference>
<feature type="coiled-coil region" evidence="8">
    <location>
        <begin position="292"/>
        <end position="326"/>
    </location>
</feature>
<dbReference type="InterPro" id="IPR038168">
    <property type="entry name" value="TF_DP_C_sf"/>
</dbReference>
<dbReference type="Pfam" id="PF02319">
    <property type="entry name" value="WHD_E2F_TDP"/>
    <property type="match status" value="1"/>
</dbReference>
<feature type="domain" description="E2F/DP family winged-helix DNA-binding" evidence="10">
    <location>
        <begin position="202"/>
        <end position="282"/>
    </location>
</feature>
<dbReference type="GO" id="GO:0000977">
    <property type="term" value="F:RNA polymerase II transcription regulatory region sequence-specific DNA binding"/>
    <property type="evidence" value="ECO:0007669"/>
    <property type="project" value="TreeGrafter"/>
</dbReference>
<dbReference type="InterPro" id="IPR015648">
    <property type="entry name" value="Transcrpt_fac_DP"/>
</dbReference>
<evidence type="ECO:0000256" key="3">
    <source>
        <dbReference type="ARBA" id="ARBA00023015"/>
    </source>
</evidence>
<dbReference type="GO" id="GO:0051726">
    <property type="term" value="P:regulation of cell cycle"/>
    <property type="evidence" value="ECO:0007669"/>
    <property type="project" value="InterPro"/>
</dbReference>
<keyword evidence="6 7" id="KW-0539">Nucleus</keyword>
<organism evidence="11 12">
    <name type="scientific">Choanephora cucurbitarum</name>
    <dbReference type="NCBI Taxonomy" id="101091"/>
    <lineage>
        <taxon>Eukaryota</taxon>
        <taxon>Fungi</taxon>
        <taxon>Fungi incertae sedis</taxon>
        <taxon>Mucoromycota</taxon>
        <taxon>Mucoromycotina</taxon>
        <taxon>Mucoromycetes</taxon>
        <taxon>Mucorales</taxon>
        <taxon>Mucorineae</taxon>
        <taxon>Choanephoraceae</taxon>
        <taxon>Choanephoroideae</taxon>
        <taxon>Choanephora</taxon>
    </lineage>
</organism>
<evidence type="ECO:0000313" key="12">
    <source>
        <dbReference type="Proteomes" id="UP000093000"/>
    </source>
</evidence>
<dbReference type="AlphaFoldDB" id="A0A1C7NS20"/>
<comment type="caution">
    <text evidence="11">The sequence shown here is derived from an EMBL/GenBank/DDBJ whole genome shotgun (WGS) entry which is preliminary data.</text>
</comment>
<reference evidence="11 12" key="1">
    <citation type="submission" date="2016-03" db="EMBL/GenBank/DDBJ databases">
        <title>Choanephora cucurbitarum.</title>
        <authorList>
            <person name="Min B."/>
            <person name="Park H."/>
            <person name="Park J.-H."/>
            <person name="Shin H.-D."/>
            <person name="Choi I.-G."/>
        </authorList>
    </citation>
    <scope>NUCLEOTIDE SEQUENCE [LARGE SCALE GENOMIC DNA]</scope>
    <source>
        <strain evidence="11 12">KUS-F28377</strain>
    </source>
</reference>
<dbReference type="GO" id="GO:0005634">
    <property type="term" value="C:nucleus"/>
    <property type="evidence" value="ECO:0007669"/>
    <property type="project" value="UniProtKB-SubCell"/>
</dbReference>
<proteinExistence type="inferred from homology"/>
<keyword evidence="5 7" id="KW-0804">Transcription</keyword>
<dbReference type="Proteomes" id="UP000093000">
    <property type="component" value="Unassembled WGS sequence"/>
</dbReference>
<dbReference type="Gene3D" id="1.20.140.80">
    <property type="entry name" value="Transcription factor DP"/>
    <property type="match status" value="1"/>
</dbReference>
<evidence type="ECO:0000313" key="11">
    <source>
        <dbReference type="EMBL" id="OBZ91186.1"/>
    </source>
</evidence>